<dbReference type="Gene3D" id="3.30.70.3460">
    <property type="match status" value="2"/>
</dbReference>
<comment type="similarity">
    <text evidence="3">Belongs to the Ahb/Nir family.</text>
</comment>
<dbReference type="Pfam" id="PF22451">
    <property type="entry name" value="NirdL-like_HTH"/>
    <property type="match status" value="2"/>
</dbReference>
<evidence type="ECO:0000256" key="1">
    <source>
        <dbReference type="ARBA" id="ARBA00023239"/>
    </source>
</evidence>
<dbReference type="InterPro" id="IPR040523">
    <property type="entry name" value="AsnC_trans_reg2"/>
</dbReference>
<evidence type="ECO:0000259" key="7">
    <source>
        <dbReference type="Pfam" id="PF22451"/>
    </source>
</evidence>
<dbReference type="RefSeq" id="WP_168988653.1">
    <property type="nucleotide sequence ID" value="NZ_CAWPHM010000313.1"/>
</dbReference>
<evidence type="ECO:0000256" key="5">
    <source>
        <dbReference type="ARBA" id="ARBA00048470"/>
    </source>
</evidence>
<protein>
    <recommendedName>
        <fullName evidence="4">siroheme decarboxylase</fullName>
        <ecNumber evidence="4">4.1.1.111</ecNumber>
    </recommendedName>
</protein>
<feature type="domain" description="Siroheme decarboxylase AsnC-like ligand binding" evidence="6">
    <location>
        <begin position="69"/>
        <end position="143"/>
    </location>
</feature>
<dbReference type="PANTHER" id="PTHR43413">
    <property type="entry name" value="TRANSCRIPTIONAL REGULATOR, ASNC FAMILY"/>
    <property type="match status" value="1"/>
</dbReference>
<dbReference type="EC" id="4.1.1.111" evidence="4"/>
<dbReference type="Pfam" id="PF17805">
    <property type="entry name" value="AsnC_trans_reg2"/>
    <property type="match status" value="2"/>
</dbReference>
<organism evidence="8 9">
    <name type="scientific">Azoarcus taiwanensis</name>
    <dbReference type="NCBI Taxonomy" id="666964"/>
    <lineage>
        <taxon>Bacteria</taxon>
        <taxon>Pseudomonadati</taxon>
        <taxon>Pseudomonadota</taxon>
        <taxon>Betaproteobacteria</taxon>
        <taxon>Rhodocyclales</taxon>
        <taxon>Zoogloeaceae</taxon>
        <taxon>Azoarcus</taxon>
    </lineage>
</organism>
<dbReference type="PANTHER" id="PTHR43413:SF1">
    <property type="entry name" value="SIROHEME DECARBOXYLASE NIRL SUBUNIT"/>
    <property type="match status" value="1"/>
</dbReference>
<evidence type="ECO:0000256" key="4">
    <source>
        <dbReference type="ARBA" id="ARBA00023471"/>
    </source>
</evidence>
<evidence type="ECO:0000256" key="3">
    <source>
        <dbReference type="ARBA" id="ARBA00023457"/>
    </source>
</evidence>
<dbReference type="GO" id="GO:0016829">
    <property type="term" value="F:lyase activity"/>
    <property type="evidence" value="ECO:0007669"/>
    <property type="project" value="UniProtKB-KW"/>
</dbReference>
<comment type="caution">
    <text evidence="8">The sequence shown here is derived from an EMBL/GenBank/DDBJ whole genome shotgun (WGS) entry which is preliminary data.</text>
</comment>
<gene>
    <name evidence="8" type="ORF">GPA21_13415</name>
</gene>
<dbReference type="InterPro" id="IPR050684">
    <property type="entry name" value="HTH-Siroheme_Decarb"/>
</dbReference>
<comment type="catalytic activity">
    <reaction evidence="5">
        <text>siroheme + 2 H(+) = 12,18-didecarboxysiroheme + 2 CO2</text>
        <dbReference type="Rhea" id="RHEA:19093"/>
        <dbReference type="ChEBI" id="CHEBI:15378"/>
        <dbReference type="ChEBI" id="CHEBI:16526"/>
        <dbReference type="ChEBI" id="CHEBI:60052"/>
        <dbReference type="ChEBI" id="CHEBI:140497"/>
        <dbReference type="EC" id="4.1.1.111"/>
    </reaction>
</comment>
<keyword evidence="1" id="KW-0456">Lyase</keyword>
<accession>A0A972F8K4</accession>
<evidence type="ECO:0000256" key="2">
    <source>
        <dbReference type="ARBA" id="ARBA00023444"/>
    </source>
</evidence>
<proteinExistence type="inferred from homology"/>
<sequence length="337" mass="37695">MAADSSDEARFRLLNDFQRNFPLVSQPFARLAEQIGLDEQAVLDTVSMWLRDGVLSRVGAVFAPRRIGASALAALSAPEARLEEIAARVNAAPEVNHNYQREHAFNLWFVITAESGRRLAEVVETLEADTGCKIIVLPLEQAFHIDLGFDLGGDGEVSRNAVAQDVLEPMSDGACLMPELERAVMSALEQGLPIVSQPFRELGERVGVREDLVLDVIERWLEDGRIKRLGLVVRHHELGFDANAMCVWDVPDDQVSEVGKRLAREPAVTLCYRRSRARPHWPFNLFCMIHGRSREAVLAEREAIVSRCGLEGYDQAVLFSTRRFKQRGSRYFGRAGT</sequence>
<feature type="domain" description="Siroheme decarboxylase NirL-like HTH" evidence="7">
    <location>
        <begin position="12"/>
        <end position="55"/>
    </location>
</feature>
<dbReference type="InterPro" id="IPR053953">
    <property type="entry name" value="NirdL-like_HTH"/>
</dbReference>
<name>A0A972F8K4_9RHOO</name>
<keyword evidence="9" id="KW-1185">Reference proteome</keyword>
<feature type="domain" description="Siroheme decarboxylase NirL-like HTH" evidence="7">
    <location>
        <begin position="181"/>
        <end position="226"/>
    </location>
</feature>
<comment type="pathway">
    <text evidence="2">Porphyrin-containing compound metabolism.</text>
</comment>
<evidence type="ECO:0000313" key="9">
    <source>
        <dbReference type="Proteomes" id="UP000599523"/>
    </source>
</evidence>
<evidence type="ECO:0000259" key="6">
    <source>
        <dbReference type="Pfam" id="PF17805"/>
    </source>
</evidence>
<dbReference type="EMBL" id="WTVM01000084">
    <property type="protein sequence ID" value="NMG03957.1"/>
    <property type="molecule type" value="Genomic_DNA"/>
</dbReference>
<dbReference type="Proteomes" id="UP000599523">
    <property type="component" value="Unassembled WGS sequence"/>
</dbReference>
<feature type="domain" description="Siroheme decarboxylase AsnC-like ligand binding" evidence="6">
    <location>
        <begin position="238"/>
        <end position="325"/>
    </location>
</feature>
<dbReference type="AlphaFoldDB" id="A0A972F8K4"/>
<reference evidence="8" key="1">
    <citation type="submission" date="2019-12" db="EMBL/GenBank/DDBJ databases">
        <title>Comparative genomics gives insights into the taxonomy of the Azoarcus-Aromatoleum group and reveals separate origins of nif in the plant-associated Azoarcus and non-plant-associated Aromatoleum sub-groups.</title>
        <authorList>
            <person name="Lafos M."/>
            <person name="Maluk M."/>
            <person name="Batista M."/>
            <person name="Junghare M."/>
            <person name="Carmona M."/>
            <person name="Faoro H."/>
            <person name="Cruz L.M."/>
            <person name="Battistoni F."/>
            <person name="De Souza E."/>
            <person name="Pedrosa F."/>
            <person name="Chen W.-M."/>
            <person name="Poole P.S."/>
            <person name="Dixon R.A."/>
            <person name="James E.K."/>
        </authorList>
    </citation>
    <scope>NUCLEOTIDE SEQUENCE</scope>
    <source>
        <strain evidence="8">NSC3</strain>
    </source>
</reference>
<evidence type="ECO:0000313" key="8">
    <source>
        <dbReference type="EMBL" id="NMG03957.1"/>
    </source>
</evidence>